<feature type="domain" description="UvrD-like helicase C-terminal" evidence="17">
    <location>
        <begin position="497"/>
        <end position="760"/>
    </location>
</feature>
<comment type="catalytic activity">
    <reaction evidence="11">
        <text>Couples ATP hydrolysis with the unwinding of duplex DNA by translocating in the 3'-5' direction.</text>
        <dbReference type="EC" id="5.6.2.4"/>
    </reaction>
</comment>
<dbReference type="Proteomes" id="UP000614811">
    <property type="component" value="Unassembled WGS sequence"/>
</dbReference>
<keyword evidence="7 15" id="KW-0067">ATP-binding</keyword>
<evidence type="ECO:0000256" key="6">
    <source>
        <dbReference type="ARBA" id="ARBA00022839"/>
    </source>
</evidence>
<feature type="binding site" evidence="15">
    <location>
        <begin position="22"/>
        <end position="29"/>
    </location>
    <ligand>
        <name>ATP</name>
        <dbReference type="ChEBI" id="CHEBI:30616"/>
    </ligand>
</feature>
<feature type="domain" description="UvrD-like helicase ATP-binding" evidence="16">
    <location>
        <begin position="1"/>
        <end position="485"/>
    </location>
</feature>
<dbReference type="EMBL" id="BMXA01000003">
    <property type="protein sequence ID" value="GHA10246.1"/>
    <property type="molecule type" value="Genomic_DNA"/>
</dbReference>
<dbReference type="InterPro" id="IPR038726">
    <property type="entry name" value="PDDEXK_AddAB-type"/>
</dbReference>
<keyword evidence="19" id="KW-1185">Reference proteome</keyword>
<dbReference type="GO" id="GO:0004527">
    <property type="term" value="F:exonuclease activity"/>
    <property type="evidence" value="ECO:0007669"/>
    <property type="project" value="UniProtKB-KW"/>
</dbReference>
<keyword evidence="9" id="KW-0234">DNA repair</keyword>
<sequence length="1114" mass="124965">MIHDFEARQRALDPTQSFIVQAPAGSGKTGLLVYRLLRLLACVEQPQQVLAITFTRKATAEMRARLMELLMAADQGTVAHNPFEQQGVDLAKAVLQRDQERQWGLMDAPHQVQIQTIDSFCAKLTASMPWLSRLGDRPRATDDASAHYAAAVEQLFEELLDSESSIASSLRAVMLALDFNYDKARQLFSSMLARRDQWLRHLVLNDLSAMQEEVNQAWAGINAQAVKKLRQLIPDALLQEVMTLGIEAAQNLAATPDSSDELSALLTVQPEMPYGTEVWQAVCNLFLTKSGGWRKVINKNLGFLPKVASTERMKQILNDHADDAQLCQALRTVRELPATALSDGDWQQLRNLEAVLTYLAGLLQLRFRAAGECDHSEVTQRANLALRELDNPTDLGLRMDYHLQHILVDEFQDTAHGQIELLKRLTDGWESGKTLFLVGDPMQSIYRFREADVSLFMQVTRNQSTGVFPNLTIEPLTLTENFRSSAGLVTWFNQTFTQSFPAAANIISGAIPYSKATSSSDNDTPAVRCLLASDTHQQASLVQEQVGLALQSSPPTAQIAILVRTRGQLSAILPALRDAGIAYTGVDIQPLKELPAVLDVLALCKAICRRDDRTAWLALLRGPWVGMTLSEITMLAGNPDYPVWDQIKDAELNVCCEHTQVRLSYFISVMRNVLAQRQQVSLAALSRWAWQQLGGEATLFTASESDIDTVFELIESLQRGADLPSMRDLETALDKLYARAQAEGSDNPRVVVSTMHKAKGLQYHTVILPALSSTPRADDRDVLMWTEHSDEQGNSALLLAPYSMTQDSGSHYDYLRRLEAERSKNEAVRLMYVACTRAEQHLILIATAKISEKTGDINPPSKNTLLATVWDALNADFNLLSQPDTMAHETSELPQSLPRLIKSHKPRSGASIDWQVPARLHADPEPPEEQMTFEWATEVATGVGIVLHEWLQYNQQNLLEAVVDESLRQRWRAELLALRVPQARLSAAVKRLEEAVDRIQQDQSAHFLFQDYAISDNEYALSAFEDGVVNTYRIDRTFVDQSGVRWIVDYKSTDTNRVDLDAFIDEQVQLRHRPQLEKYGALMREIDARPIKLAVYFPLLRQLRVWEYVDSVDH</sequence>
<dbReference type="GO" id="GO:0005829">
    <property type="term" value="C:cytosol"/>
    <property type="evidence" value="ECO:0007669"/>
    <property type="project" value="TreeGrafter"/>
</dbReference>
<evidence type="ECO:0000256" key="12">
    <source>
        <dbReference type="ARBA" id="ARBA00034808"/>
    </source>
</evidence>
<comment type="caution">
    <text evidence="18">The sequence shown here is derived from an EMBL/GenBank/DDBJ whole genome shotgun (WGS) entry which is preliminary data.</text>
</comment>
<evidence type="ECO:0000313" key="18">
    <source>
        <dbReference type="EMBL" id="GHA10246.1"/>
    </source>
</evidence>
<evidence type="ECO:0000256" key="8">
    <source>
        <dbReference type="ARBA" id="ARBA00023125"/>
    </source>
</evidence>
<accession>A0A918VNA5</accession>
<dbReference type="PANTHER" id="PTHR11070">
    <property type="entry name" value="UVRD / RECB / PCRA DNA HELICASE FAMILY MEMBER"/>
    <property type="match status" value="1"/>
</dbReference>
<keyword evidence="6" id="KW-0269">Exonuclease</keyword>
<dbReference type="InterPro" id="IPR014017">
    <property type="entry name" value="DNA_helicase_UvrD-like_C"/>
</dbReference>
<name>A0A918VNA5_9GAMM</name>
<dbReference type="Gene3D" id="3.40.50.300">
    <property type="entry name" value="P-loop containing nucleotide triphosphate hydrolases"/>
    <property type="match status" value="4"/>
</dbReference>
<evidence type="ECO:0000256" key="7">
    <source>
        <dbReference type="ARBA" id="ARBA00022840"/>
    </source>
</evidence>
<dbReference type="Gene3D" id="3.90.320.10">
    <property type="match status" value="1"/>
</dbReference>
<dbReference type="InterPro" id="IPR011604">
    <property type="entry name" value="PDDEXK-like_dom_sf"/>
</dbReference>
<evidence type="ECO:0000256" key="11">
    <source>
        <dbReference type="ARBA" id="ARBA00034617"/>
    </source>
</evidence>
<proteinExistence type="predicted"/>
<keyword evidence="8" id="KW-0238">DNA-binding</keyword>
<dbReference type="EC" id="5.6.2.4" evidence="12"/>
<evidence type="ECO:0000259" key="16">
    <source>
        <dbReference type="PROSITE" id="PS51198"/>
    </source>
</evidence>
<dbReference type="InterPro" id="IPR014016">
    <property type="entry name" value="UvrD-like_ATP-bd"/>
</dbReference>
<evidence type="ECO:0000256" key="5">
    <source>
        <dbReference type="ARBA" id="ARBA00022806"/>
    </source>
</evidence>
<dbReference type="InterPro" id="IPR000212">
    <property type="entry name" value="DNA_helicase_UvrD/REP"/>
</dbReference>
<keyword evidence="4 15" id="KW-0378">Hydrolase</keyword>
<evidence type="ECO:0000256" key="14">
    <source>
        <dbReference type="ARBA" id="ARBA00048988"/>
    </source>
</evidence>
<comment type="catalytic activity">
    <reaction evidence="14">
        <text>ATP + H2O = ADP + phosphate + H(+)</text>
        <dbReference type="Rhea" id="RHEA:13065"/>
        <dbReference type="ChEBI" id="CHEBI:15377"/>
        <dbReference type="ChEBI" id="CHEBI:15378"/>
        <dbReference type="ChEBI" id="CHEBI:30616"/>
        <dbReference type="ChEBI" id="CHEBI:43474"/>
        <dbReference type="ChEBI" id="CHEBI:456216"/>
        <dbReference type="EC" id="5.6.2.4"/>
    </reaction>
</comment>
<reference evidence="18" key="2">
    <citation type="submission" date="2020-09" db="EMBL/GenBank/DDBJ databases">
        <authorList>
            <person name="Sun Q."/>
            <person name="Kim S."/>
        </authorList>
    </citation>
    <scope>NUCLEOTIDE SEQUENCE</scope>
    <source>
        <strain evidence="18">KCTC 12711</strain>
    </source>
</reference>
<dbReference type="Pfam" id="PF00580">
    <property type="entry name" value="UvrD-helicase"/>
    <property type="match status" value="2"/>
</dbReference>
<dbReference type="InterPro" id="IPR027417">
    <property type="entry name" value="P-loop_NTPase"/>
</dbReference>
<evidence type="ECO:0000259" key="17">
    <source>
        <dbReference type="PROSITE" id="PS51217"/>
    </source>
</evidence>
<evidence type="ECO:0000313" key="19">
    <source>
        <dbReference type="Proteomes" id="UP000614811"/>
    </source>
</evidence>
<dbReference type="GO" id="GO:0033202">
    <property type="term" value="C:DNA helicase complex"/>
    <property type="evidence" value="ECO:0007669"/>
    <property type="project" value="TreeGrafter"/>
</dbReference>
<protein>
    <recommendedName>
        <fullName evidence="12">DNA 3'-5' helicase</fullName>
        <ecNumber evidence="12">5.6.2.4</ecNumber>
    </recommendedName>
    <alternativeName>
        <fullName evidence="13">DNA 3'-5' helicase II</fullName>
    </alternativeName>
</protein>
<evidence type="ECO:0000256" key="13">
    <source>
        <dbReference type="ARBA" id="ARBA00034923"/>
    </source>
</evidence>
<dbReference type="Pfam" id="PF13361">
    <property type="entry name" value="UvrD_C"/>
    <property type="match status" value="1"/>
</dbReference>
<dbReference type="GO" id="GO:0000725">
    <property type="term" value="P:recombinational repair"/>
    <property type="evidence" value="ECO:0007669"/>
    <property type="project" value="TreeGrafter"/>
</dbReference>
<keyword evidence="10" id="KW-0413">Isomerase</keyword>
<dbReference type="GO" id="GO:0005524">
    <property type="term" value="F:ATP binding"/>
    <property type="evidence" value="ECO:0007669"/>
    <property type="project" value="UniProtKB-UniRule"/>
</dbReference>
<evidence type="ECO:0000256" key="4">
    <source>
        <dbReference type="ARBA" id="ARBA00022801"/>
    </source>
</evidence>
<evidence type="ECO:0000256" key="9">
    <source>
        <dbReference type="ARBA" id="ARBA00023204"/>
    </source>
</evidence>
<evidence type="ECO:0000256" key="3">
    <source>
        <dbReference type="ARBA" id="ARBA00022763"/>
    </source>
</evidence>
<reference evidence="18" key="1">
    <citation type="journal article" date="2014" name="Int. J. Syst. Evol. Microbiol.">
        <title>Complete genome sequence of Corynebacterium casei LMG S-19264T (=DSM 44701T), isolated from a smear-ripened cheese.</title>
        <authorList>
            <consortium name="US DOE Joint Genome Institute (JGI-PGF)"/>
            <person name="Walter F."/>
            <person name="Albersmeier A."/>
            <person name="Kalinowski J."/>
            <person name="Ruckert C."/>
        </authorList>
    </citation>
    <scope>NUCLEOTIDE SEQUENCE</scope>
    <source>
        <strain evidence="18">KCTC 12711</strain>
    </source>
</reference>
<organism evidence="18 19">
    <name type="scientific">Arenicella chitinivorans</name>
    <dbReference type="NCBI Taxonomy" id="1329800"/>
    <lineage>
        <taxon>Bacteria</taxon>
        <taxon>Pseudomonadati</taxon>
        <taxon>Pseudomonadota</taxon>
        <taxon>Gammaproteobacteria</taxon>
        <taxon>Arenicellales</taxon>
        <taxon>Arenicellaceae</taxon>
        <taxon>Arenicella</taxon>
    </lineage>
</organism>
<evidence type="ECO:0000256" key="2">
    <source>
        <dbReference type="ARBA" id="ARBA00022741"/>
    </source>
</evidence>
<evidence type="ECO:0000256" key="10">
    <source>
        <dbReference type="ARBA" id="ARBA00023235"/>
    </source>
</evidence>
<dbReference type="SUPFAM" id="SSF52540">
    <property type="entry name" value="P-loop containing nucleoside triphosphate hydrolases"/>
    <property type="match status" value="1"/>
</dbReference>
<dbReference type="PROSITE" id="PS51198">
    <property type="entry name" value="UVRD_HELICASE_ATP_BIND"/>
    <property type="match status" value="1"/>
</dbReference>
<dbReference type="PROSITE" id="PS51217">
    <property type="entry name" value="UVRD_HELICASE_CTER"/>
    <property type="match status" value="1"/>
</dbReference>
<dbReference type="GO" id="GO:0043138">
    <property type="term" value="F:3'-5' DNA helicase activity"/>
    <property type="evidence" value="ECO:0007669"/>
    <property type="project" value="UniProtKB-EC"/>
</dbReference>
<dbReference type="Pfam" id="PF12705">
    <property type="entry name" value="PDDEXK_1"/>
    <property type="match status" value="1"/>
</dbReference>
<dbReference type="AlphaFoldDB" id="A0A918VNA5"/>
<dbReference type="Gene3D" id="1.10.486.10">
    <property type="entry name" value="PCRA, domain 4"/>
    <property type="match status" value="1"/>
</dbReference>
<dbReference type="RefSeq" id="WP_189400424.1">
    <property type="nucleotide sequence ID" value="NZ_BMXA01000003.1"/>
</dbReference>
<dbReference type="PANTHER" id="PTHR11070:SF2">
    <property type="entry name" value="ATP-DEPENDENT DNA HELICASE SRS2"/>
    <property type="match status" value="1"/>
</dbReference>
<dbReference type="GO" id="GO:0003677">
    <property type="term" value="F:DNA binding"/>
    <property type="evidence" value="ECO:0007669"/>
    <property type="project" value="UniProtKB-KW"/>
</dbReference>
<gene>
    <name evidence="18" type="ORF">GCM10008090_19760</name>
</gene>
<keyword evidence="5 15" id="KW-0347">Helicase</keyword>
<keyword evidence="3" id="KW-0227">DNA damage</keyword>
<evidence type="ECO:0000256" key="1">
    <source>
        <dbReference type="ARBA" id="ARBA00022722"/>
    </source>
</evidence>
<evidence type="ECO:0000256" key="15">
    <source>
        <dbReference type="PROSITE-ProRule" id="PRU00560"/>
    </source>
</evidence>
<keyword evidence="1" id="KW-0540">Nuclease</keyword>
<keyword evidence="2 15" id="KW-0547">Nucleotide-binding</keyword>